<protein>
    <submittedName>
        <fullName evidence="1">Thymidylate synthase</fullName>
    </submittedName>
</protein>
<evidence type="ECO:0000313" key="1">
    <source>
        <dbReference type="EMBL" id="KPQ44409.1"/>
    </source>
</evidence>
<dbReference type="Proteomes" id="UP000050360">
    <property type="component" value="Unassembled WGS sequence"/>
</dbReference>
<name>A0A0P7ZHG3_9EURY</name>
<dbReference type="AlphaFoldDB" id="A0A0P7ZHG3"/>
<dbReference type="Pfam" id="PF02593">
    <property type="entry name" value="DUF166"/>
    <property type="match status" value="1"/>
</dbReference>
<sequence length="261" mass="29137">MRIFVAYNGKFGERIIGNLLNYRNFCISCDKLCIFCRDDKSLDFSKNIIGIYTQPPGLPGYIEEPKKYLPPVLLENDVLLAINLHPDIITELPAMAKDAGTRLIIAPIEEPNWLSPGLRNQLKEKCEKAGIVFAAPKPFCSLKKGDDPLIDNFIEQFRIGFPGFKIGVKNNNIVSVQILSSQPCGCAYYVAQKLKNTPVDSKLDEVISGAHHAYPCTAGMERDAELKDTILHKAGYIIREAVHDALSIENKDKLRENTSKT</sequence>
<accession>A0A0P7ZHG3</accession>
<proteinExistence type="predicted"/>
<dbReference type="EMBL" id="LKCM01000095">
    <property type="protein sequence ID" value="KPQ44409.1"/>
    <property type="molecule type" value="Genomic_DNA"/>
</dbReference>
<reference evidence="1 2" key="1">
    <citation type="submission" date="2015-09" db="EMBL/GenBank/DDBJ databases">
        <title>A metagenomics-based metabolic model of nitrate-dependent anaerobic oxidation of methane by Methanoperedens-like archaea.</title>
        <authorList>
            <person name="Arshad A."/>
            <person name="Speth D.R."/>
            <person name="De Graaf R.M."/>
            <person name="Op Den Camp H.J."/>
            <person name="Jetten M.S."/>
            <person name="Welte C.U."/>
        </authorList>
    </citation>
    <scope>NUCLEOTIDE SEQUENCE [LARGE SCALE GENOMIC DNA]</scope>
</reference>
<dbReference type="InterPro" id="IPR003745">
    <property type="entry name" value="DUF166"/>
</dbReference>
<dbReference type="PATRIC" id="fig|1719120.3.peg.1122"/>
<organism evidence="1 2">
    <name type="scientific">Candidatus Methanoperedens nitratireducens</name>
    <dbReference type="NCBI Taxonomy" id="1392998"/>
    <lineage>
        <taxon>Archaea</taxon>
        <taxon>Methanobacteriati</taxon>
        <taxon>Methanobacteriota</taxon>
        <taxon>Stenosarchaea group</taxon>
        <taxon>Methanomicrobia</taxon>
        <taxon>Methanosarcinales</taxon>
        <taxon>ANME-2 cluster</taxon>
        <taxon>Candidatus Methanoperedentaceae</taxon>
        <taxon>Candidatus Methanoperedens</taxon>
    </lineage>
</organism>
<gene>
    <name evidence="1" type="primary">thyA_1</name>
    <name evidence="1" type="ORF">MPEBLZ_01042</name>
</gene>
<comment type="caution">
    <text evidence="1">The sequence shown here is derived from an EMBL/GenBank/DDBJ whole genome shotgun (WGS) entry which is preliminary data.</text>
</comment>
<evidence type="ECO:0000313" key="2">
    <source>
        <dbReference type="Proteomes" id="UP000050360"/>
    </source>
</evidence>